<dbReference type="InterPro" id="IPR029058">
    <property type="entry name" value="AB_hydrolase_fold"/>
</dbReference>
<evidence type="ECO:0000313" key="2">
    <source>
        <dbReference type="Proteomes" id="UP000254621"/>
    </source>
</evidence>
<dbReference type="SUPFAM" id="SSF53474">
    <property type="entry name" value="alpha/beta-Hydrolases"/>
    <property type="match status" value="1"/>
</dbReference>
<dbReference type="Gene3D" id="3.40.50.1820">
    <property type="entry name" value="alpha/beta hydrolase"/>
    <property type="match status" value="1"/>
</dbReference>
<sequence>MEIIVGDKPGSFGSYRFGYEIYNKAASKNKELTVLPGISHYDLYDQPKAVEPAVAKLTTFFNEIYNDIKSLNLSDFLCSK</sequence>
<reference evidence="1 2" key="1">
    <citation type="submission" date="2018-06" db="EMBL/GenBank/DDBJ databases">
        <authorList>
            <consortium name="Pathogen Informatics"/>
            <person name="Doyle S."/>
        </authorList>
    </citation>
    <scope>NUCLEOTIDE SEQUENCE [LARGE SCALE GENOMIC DNA]</scope>
    <source>
        <strain evidence="1 2">NCTC13645</strain>
    </source>
</reference>
<evidence type="ECO:0000313" key="1">
    <source>
        <dbReference type="EMBL" id="SUP60871.1"/>
    </source>
</evidence>
<dbReference type="Proteomes" id="UP000254621">
    <property type="component" value="Unassembled WGS sequence"/>
</dbReference>
<dbReference type="EMBL" id="UHIV01000005">
    <property type="protein sequence ID" value="SUP60871.1"/>
    <property type="molecule type" value="Genomic_DNA"/>
</dbReference>
<proteinExistence type="predicted"/>
<protein>
    <submittedName>
        <fullName evidence="1">Uncharacterized conserved protein</fullName>
    </submittedName>
</protein>
<gene>
    <name evidence="1" type="ORF">NCTC13645_01992</name>
</gene>
<dbReference type="AlphaFoldDB" id="A0A380P6N3"/>
<organism evidence="1 2">
    <name type="scientific">Weissella viridescens</name>
    <name type="common">Lactobacillus viridescens</name>
    <dbReference type="NCBI Taxonomy" id="1629"/>
    <lineage>
        <taxon>Bacteria</taxon>
        <taxon>Bacillati</taxon>
        <taxon>Bacillota</taxon>
        <taxon>Bacilli</taxon>
        <taxon>Lactobacillales</taxon>
        <taxon>Lactobacillaceae</taxon>
        <taxon>Weissella</taxon>
    </lineage>
</organism>
<accession>A0A380P6N3</accession>
<name>A0A380P6N3_WEIVI</name>